<dbReference type="GO" id="GO:0003677">
    <property type="term" value="F:DNA binding"/>
    <property type="evidence" value="ECO:0007669"/>
    <property type="project" value="InterPro"/>
</dbReference>
<protein>
    <recommendedName>
        <fullName evidence="3">Phage regulatory protein CII (CP76)</fullName>
    </recommendedName>
</protein>
<gene>
    <name evidence="1" type="ORF">VSP9026_02409</name>
</gene>
<dbReference type="EMBL" id="FSSB01000016">
    <property type="protein sequence ID" value="SIO94680.1"/>
    <property type="molecule type" value="Genomic_DNA"/>
</dbReference>
<evidence type="ECO:0000313" key="1">
    <source>
        <dbReference type="EMBL" id="SIO94680.1"/>
    </source>
</evidence>
<dbReference type="RefSeq" id="WP_074373212.1">
    <property type="nucleotide sequence ID" value="NZ_AP024907.1"/>
</dbReference>
<name>A0A1N6M5L7_9VIBR</name>
<evidence type="ECO:0000313" key="2">
    <source>
        <dbReference type="Proteomes" id="UP000184774"/>
    </source>
</evidence>
<sequence>MITTIDQASCFAQVIHACSQTIKSFGTAGLEQYLDKRPGVLNNEINPHQTGHKFGLIDALKVMQLTGDVQILRSMASELNYSIYFLGNYHTISDVELLNCYSNWHSEIGDVCRAISEALADGDIERNELERIEREFQESFAAALELLQRLRALVTD</sequence>
<accession>A0A1N6M5L7</accession>
<proteinExistence type="predicted"/>
<organism evidence="1 2">
    <name type="scientific">Vibrio spartinae</name>
    <dbReference type="NCBI Taxonomy" id="1918945"/>
    <lineage>
        <taxon>Bacteria</taxon>
        <taxon>Pseudomonadati</taxon>
        <taxon>Pseudomonadota</taxon>
        <taxon>Gammaproteobacteria</taxon>
        <taxon>Vibrionales</taxon>
        <taxon>Vibrionaceae</taxon>
        <taxon>Vibrio</taxon>
    </lineage>
</organism>
<dbReference type="InterPro" id="IPR009679">
    <property type="entry name" value="Phage_186_CII-like"/>
</dbReference>
<evidence type="ECO:0008006" key="3">
    <source>
        <dbReference type="Google" id="ProtNLM"/>
    </source>
</evidence>
<dbReference type="Proteomes" id="UP000184774">
    <property type="component" value="Unassembled WGS sequence"/>
</dbReference>
<reference evidence="1 2" key="1">
    <citation type="submission" date="2016-12" db="EMBL/GenBank/DDBJ databases">
        <authorList>
            <person name="Song W.-J."/>
            <person name="Kurnit D.M."/>
        </authorList>
    </citation>
    <scope>NUCLEOTIDE SEQUENCE [LARGE SCALE GENOMIC DNA]</scope>
    <source>
        <strain evidence="1 2">CECT 9026</strain>
    </source>
</reference>
<dbReference type="OrthoDB" id="5916350at2"/>
<dbReference type="Pfam" id="PF06892">
    <property type="entry name" value="Phage_CP76"/>
    <property type="match status" value="1"/>
</dbReference>
<dbReference type="AlphaFoldDB" id="A0A1N6M5L7"/>